<accession>A0A7R9WGU5</accession>
<sequence length="129" mass="14107">MTSQKNAISLIVAIMSLLAHYRVHAQSSSKLRGTQNGIIDKRRSHPAGPGATSVWENILLRKLEGLDGLKPSAGPDDVMNPPHDCRCEKSSECQSGCCHWGFMDDSSKWYKPINACFDIGPTESFDGCV</sequence>
<dbReference type="EMBL" id="HBED01045231">
    <property type="protein sequence ID" value="CAD8324308.1"/>
    <property type="molecule type" value="Transcribed_RNA"/>
</dbReference>
<organism evidence="2">
    <name type="scientific">Pseudictyota dubia</name>
    <dbReference type="NCBI Taxonomy" id="2749911"/>
    <lineage>
        <taxon>Eukaryota</taxon>
        <taxon>Sar</taxon>
        <taxon>Stramenopiles</taxon>
        <taxon>Ochrophyta</taxon>
        <taxon>Bacillariophyta</taxon>
        <taxon>Mediophyceae</taxon>
        <taxon>Biddulphiophycidae</taxon>
        <taxon>Eupodiscales</taxon>
        <taxon>Odontellaceae</taxon>
        <taxon>Pseudictyota</taxon>
    </lineage>
</organism>
<proteinExistence type="predicted"/>
<reference evidence="2" key="1">
    <citation type="submission" date="2021-01" db="EMBL/GenBank/DDBJ databases">
        <authorList>
            <person name="Corre E."/>
            <person name="Pelletier E."/>
            <person name="Niang G."/>
            <person name="Scheremetjew M."/>
            <person name="Finn R."/>
            <person name="Kale V."/>
            <person name="Holt S."/>
            <person name="Cochrane G."/>
            <person name="Meng A."/>
            <person name="Brown T."/>
            <person name="Cohen L."/>
        </authorList>
    </citation>
    <scope>NUCLEOTIDE SEQUENCE</scope>
    <source>
        <strain evidence="2">CCMP147</strain>
    </source>
</reference>
<evidence type="ECO:0000313" key="2">
    <source>
        <dbReference type="EMBL" id="CAD8324308.1"/>
    </source>
</evidence>
<protein>
    <submittedName>
        <fullName evidence="2">Uncharacterized protein</fullName>
    </submittedName>
</protein>
<keyword evidence="1" id="KW-0732">Signal</keyword>
<feature type="chain" id="PRO_5030783359" evidence="1">
    <location>
        <begin position="26"/>
        <end position="129"/>
    </location>
</feature>
<feature type="signal peptide" evidence="1">
    <location>
        <begin position="1"/>
        <end position="25"/>
    </location>
</feature>
<name>A0A7R9WGU5_9STRA</name>
<gene>
    <name evidence="2" type="ORF">TDUB1175_LOCUS22727</name>
</gene>
<evidence type="ECO:0000256" key="1">
    <source>
        <dbReference type="SAM" id="SignalP"/>
    </source>
</evidence>
<dbReference type="AlphaFoldDB" id="A0A7R9WGU5"/>